<accession>A0A1B0D827</accession>
<evidence type="ECO:0000313" key="6">
    <source>
        <dbReference type="Proteomes" id="UP000092462"/>
    </source>
</evidence>
<protein>
    <submittedName>
        <fullName evidence="5">Uncharacterized protein</fullName>
    </submittedName>
</protein>
<evidence type="ECO:0000256" key="2">
    <source>
        <dbReference type="ARBA" id="ARBA00022490"/>
    </source>
</evidence>
<dbReference type="VEuPathDB" id="VectorBase:PPAI003700"/>
<dbReference type="GO" id="GO:0008988">
    <property type="term" value="F:rRNA (adenine-N6-)-methyltransferase activity"/>
    <property type="evidence" value="ECO:0007669"/>
    <property type="project" value="InterPro"/>
</dbReference>
<dbReference type="Pfam" id="PF10237">
    <property type="entry name" value="N6-adenineMlase"/>
    <property type="match status" value="1"/>
</dbReference>
<dbReference type="GO" id="GO:0005737">
    <property type="term" value="C:cytoplasm"/>
    <property type="evidence" value="ECO:0007669"/>
    <property type="project" value="UniProtKB-SubCell"/>
</dbReference>
<keyword evidence="6" id="KW-1185">Reference proteome</keyword>
<name>A0A1B0D827_PHLPP</name>
<comment type="subcellular location">
    <subcellularLocation>
        <location evidence="1">Cytoplasm</location>
    </subcellularLocation>
</comment>
<dbReference type="EnsemblMetazoa" id="PPAI003700-RA">
    <property type="protein sequence ID" value="PPAI003700-PA"/>
    <property type="gene ID" value="PPAI003700"/>
</dbReference>
<dbReference type="InterPro" id="IPR039846">
    <property type="entry name" value="ZCCHC4"/>
</dbReference>
<evidence type="ECO:0000313" key="5">
    <source>
        <dbReference type="EnsemblMetazoa" id="PPAI003700-PA"/>
    </source>
</evidence>
<dbReference type="VEuPathDB" id="VectorBase:PPAPM1_004846"/>
<dbReference type="AlphaFoldDB" id="A0A1B0D827"/>
<dbReference type="PROSITE" id="PS50216">
    <property type="entry name" value="DHHC"/>
    <property type="match status" value="1"/>
</dbReference>
<reference evidence="5" key="1">
    <citation type="submission" date="2022-08" db="UniProtKB">
        <authorList>
            <consortium name="EnsemblMetazoa"/>
        </authorList>
    </citation>
    <scope>IDENTIFICATION</scope>
    <source>
        <strain evidence="5">Israel</strain>
    </source>
</reference>
<sequence>MGSRVEIILEDEKEVQRPFCKHGPTILFRKVGHGQKPIDFYACSLYRDGKKCKIHILKKEWDDFNDRDTKNRDILCQIAMKKPLAKESSGRNFCQSCGVFFKEKSMDRHLKHRNMKDLEKDRVREIKEYPSKFLELKENDKGEAQYIFSGKTLLFFKKLLEQLNFTKILCIGTPTIHSLIVTKISTCQSFLLDIDERYANFFKEEFAKFNMFNCYFFECQEAERHLWDFLKLEKDDRLAIISDPPFGCRTELLGECLRKLKELFREVNWGFTQILTVFLILPYFMETYVKNEMPQLEMLDYRVNYVNHTTFHDDEDGGRFGSPVRIFTNALPSLVELPADEGYRKCKICSRWVSENNSHCPICQMCPSKNGGPYKHCEKCGICVKSFYRHCNSCNRCTQESNHVCQDYQKNASCWICRQKGHIEKYCNLRKRKAKSITVRTCGICSKKNHSELHCTRRKAILGEESFMGRYSINYSSQ</sequence>
<dbReference type="InterPro" id="IPR041370">
    <property type="entry name" value="Mlase_EEF1AKMT1/ZCCHC4"/>
</dbReference>
<evidence type="ECO:0000256" key="1">
    <source>
        <dbReference type="ARBA" id="ARBA00004496"/>
    </source>
</evidence>
<dbReference type="InterPro" id="IPR017921">
    <property type="entry name" value="Znf_CTCHY"/>
</dbReference>
<dbReference type="GO" id="GO:0005730">
    <property type="term" value="C:nucleolus"/>
    <property type="evidence" value="ECO:0007669"/>
    <property type="project" value="TreeGrafter"/>
</dbReference>
<keyword evidence="4" id="KW-0808">Transferase</keyword>
<dbReference type="Proteomes" id="UP000092462">
    <property type="component" value="Unassembled WGS sequence"/>
</dbReference>
<dbReference type="PROSITE" id="PS51270">
    <property type="entry name" value="ZF_CTCHY"/>
    <property type="match status" value="1"/>
</dbReference>
<proteinExistence type="predicted"/>
<evidence type="ECO:0000256" key="4">
    <source>
        <dbReference type="ARBA" id="ARBA00022679"/>
    </source>
</evidence>
<dbReference type="PANTHER" id="PTHR13493:SF3">
    <property type="entry name" value="RRNA N6-ADENOSINE-METHYLTRANSFERASE ZCCHC4"/>
    <property type="match status" value="1"/>
</dbReference>
<keyword evidence="3" id="KW-0489">Methyltransferase</keyword>
<dbReference type="EMBL" id="AJVK01036081">
    <property type="status" value="NOT_ANNOTATED_CDS"/>
    <property type="molecule type" value="Genomic_DNA"/>
</dbReference>
<dbReference type="PANTHER" id="PTHR13493">
    <property type="entry name" value="ZINC FINGER CCHC DOMAIN-CONTAINING"/>
    <property type="match status" value="1"/>
</dbReference>
<keyword evidence="2" id="KW-0963">Cytoplasm</keyword>
<evidence type="ECO:0000256" key="3">
    <source>
        <dbReference type="ARBA" id="ARBA00022603"/>
    </source>
</evidence>
<organism evidence="5 6">
    <name type="scientific">Phlebotomus papatasi</name>
    <name type="common">Sandfly</name>
    <dbReference type="NCBI Taxonomy" id="29031"/>
    <lineage>
        <taxon>Eukaryota</taxon>
        <taxon>Metazoa</taxon>
        <taxon>Ecdysozoa</taxon>
        <taxon>Arthropoda</taxon>
        <taxon>Hexapoda</taxon>
        <taxon>Insecta</taxon>
        <taxon>Pterygota</taxon>
        <taxon>Neoptera</taxon>
        <taxon>Endopterygota</taxon>
        <taxon>Diptera</taxon>
        <taxon>Nematocera</taxon>
        <taxon>Psychodoidea</taxon>
        <taxon>Psychodidae</taxon>
        <taxon>Phlebotomus</taxon>
        <taxon>Phlebotomus</taxon>
    </lineage>
</organism>